<feature type="transmembrane region" description="Helical" evidence="1">
    <location>
        <begin position="77"/>
        <end position="95"/>
    </location>
</feature>
<evidence type="ECO:0000256" key="1">
    <source>
        <dbReference type="SAM" id="Phobius"/>
    </source>
</evidence>
<keyword evidence="1" id="KW-1133">Transmembrane helix</keyword>
<gene>
    <name evidence="2" type="ORF">OCL06_06825</name>
</gene>
<proteinExistence type="predicted"/>
<name>A0ABT2VLW0_9ALTE</name>
<reference evidence="3" key="1">
    <citation type="submission" date="2023-07" db="EMBL/GenBank/DDBJ databases">
        <title>Study on multiphase classification of strain Alteromonas salexigens isolated from the Yellow Sea.</title>
        <authorList>
            <person name="Sun L."/>
        </authorList>
    </citation>
    <scope>NUCLEOTIDE SEQUENCE [LARGE SCALE GENOMIC DNA]</scope>
    <source>
        <strain evidence="3">ASW11-19</strain>
    </source>
</reference>
<feature type="transmembrane region" description="Helical" evidence="1">
    <location>
        <begin position="107"/>
        <end position="130"/>
    </location>
</feature>
<evidence type="ECO:0008006" key="4">
    <source>
        <dbReference type="Google" id="ProtNLM"/>
    </source>
</evidence>
<dbReference type="EMBL" id="JAOTJC010000006">
    <property type="protein sequence ID" value="MCU7554307.1"/>
    <property type="molecule type" value="Genomic_DNA"/>
</dbReference>
<accession>A0ABT2VLW0</accession>
<keyword evidence="1" id="KW-0812">Transmembrane</keyword>
<sequence>MTDLHNDRVAIISPQHTQVAAVFDSEDQANKSVRKVTSETSVNRDQITVVNPSDQKLSRKLEGPSAPIGKSMWHAHLLLGGAGLVIGLIVAFVLTQFGPALTQQNPLFTYIALISPGLFIGLFIAGLIGLRPDRTEIINTVRHAVREKRFAIVVNLQKHQSVKDVARVLGKYSGKVVESAK</sequence>
<keyword evidence="3" id="KW-1185">Reference proteome</keyword>
<evidence type="ECO:0000313" key="3">
    <source>
        <dbReference type="Proteomes" id="UP001209257"/>
    </source>
</evidence>
<comment type="caution">
    <text evidence="2">The sequence shown here is derived from an EMBL/GenBank/DDBJ whole genome shotgun (WGS) entry which is preliminary data.</text>
</comment>
<keyword evidence="1" id="KW-0472">Membrane</keyword>
<dbReference type="Proteomes" id="UP001209257">
    <property type="component" value="Unassembled WGS sequence"/>
</dbReference>
<organism evidence="2 3">
    <name type="scientific">Alteromonas salexigens</name>
    <dbReference type="NCBI Taxonomy" id="2982530"/>
    <lineage>
        <taxon>Bacteria</taxon>
        <taxon>Pseudomonadati</taxon>
        <taxon>Pseudomonadota</taxon>
        <taxon>Gammaproteobacteria</taxon>
        <taxon>Alteromonadales</taxon>
        <taxon>Alteromonadaceae</taxon>
        <taxon>Alteromonas/Salinimonas group</taxon>
        <taxon>Alteromonas</taxon>
    </lineage>
</organism>
<dbReference type="RefSeq" id="WP_262992984.1">
    <property type="nucleotide sequence ID" value="NZ_JAOTJC010000006.1"/>
</dbReference>
<evidence type="ECO:0000313" key="2">
    <source>
        <dbReference type="EMBL" id="MCU7554307.1"/>
    </source>
</evidence>
<protein>
    <recommendedName>
        <fullName evidence="4">Riboflavin biosynthesis protein RibA</fullName>
    </recommendedName>
</protein>